<dbReference type="RefSeq" id="WP_161138905.1">
    <property type="nucleotide sequence ID" value="NZ_SPKJ01000004.1"/>
</dbReference>
<feature type="domain" description="Leucine-binding protein" evidence="5">
    <location>
        <begin position="30"/>
        <end position="367"/>
    </location>
</feature>
<dbReference type="InterPro" id="IPR051010">
    <property type="entry name" value="BCAA_transport"/>
</dbReference>
<evidence type="ECO:0000313" key="6">
    <source>
        <dbReference type="EMBL" id="MYZ46556.1"/>
    </source>
</evidence>
<dbReference type="PANTHER" id="PTHR30483:SF6">
    <property type="entry name" value="PERIPLASMIC BINDING PROTEIN OF ABC TRANSPORTER FOR NATURAL AMINO ACIDS"/>
    <property type="match status" value="1"/>
</dbReference>
<evidence type="ECO:0000256" key="2">
    <source>
        <dbReference type="ARBA" id="ARBA00022729"/>
    </source>
</evidence>
<dbReference type="InterPro" id="IPR028081">
    <property type="entry name" value="Leu-bd"/>
</dbReference>
<feature type="chain" id="PRO_5037928395" evidence="4">
    <location>
        <begin position="21"/>
        <end position="401"/>
    </location>
</feature>
<comment type="similarity">
    <text evidence="1">Belongs to the leucine-binding protein family.</text>
</comment>
<dbReference type="Proteomes" id="UP000773614">
    <property type="component" value="Unassembled WGS sequence"/>
</dbReference>
<keyword evidence="7" id="KW-1185">Reference proteome</keyword>
<feature type="signal peptide" evidence="4">
    <location>
        <begin position="1"/>
        <end position="20"/>
    </location>
</feature>
<dbReference type="Gene3D" id="3.40.50.2300">
    <property type="match status" value="2"/>
</dbReference>
<reference evidence="6" key="1">
    <citation type="submission" date="2019-03" db="EMBL/GenBank/DDBJ databases">
        <title>Afifella sp. nov., isolated from activated sludge.</title>
        <authorList>
            <person name="Li Q."/>
            <person name="Liu Y."/>
        </authorList>
    </citation>
    <scope>NUCLEOTIDE SEQUENCE</scope>
    <source>
        <strain evidence="6">L72</strain>
    </source>
</reference>
<dbReference type="GO" id="GO:0006865">
    <property type="term" value="P:amino acid transport"/>
    <property type="evidence" value="ECO:0007669"/>
    <property type="project" value="UniProtKB-KW"/>
</dbReference>
<dbReference type="OrthoDB" id="5794591at2"/>
<dbReference type="SUPFAM" id="SSF53822">
    <property type="entry name" value="Periplasmic binding protein-like I"/>
    <property type="match status" value="1"/>
</dbReference>
<dbReference type="Pfam" id="PF13458">
    <property type="entry name" value="Peripla_BP_6"/>
    <property type="match status" value="1"/>
</dbReference>
<evidence type="ECO:0000313" key="7">
    <source>
        <dbReference type="Proteomes" id="UP000773614"/>
    </source>
</evidence>
<evidence type="ECO:0000256" key="3">
    <source>
        <dbReference type="ARBA" id="ARBA00022970"/>
    </source>
</evidence>
<keyword evidence="2 4" id="KW-0732">Signal</keyword>
<accession>A0A964T184</accession>
<comment type="caution">
    <text evidence="6">The sequence shown here is derived from an EMBL/GenBank/DDBJ whole genome shotgun (WGS) entry which is preliminary data.</text>
</comment>
<evidence type="ECO:0000256" key="1">
    <source>
        <dbReference type="ARBA" id="ARBA00010062"/>
    </source>
</evidence>
<dbReference type="AlphaFoldDB" id="A0A964T184"/>
<sequence length="401" mass="42307">MRIIITALAATLAAATSASAQSPGISGDVVKIGVLNDRSSFQSDLAGVGSEVAARIAAAEVGNKVLGKPVEIIAADMQNKPDVATSIARSWFDTDGVDMIADNQLSSAALAVQELAKQRGKITISVSSATTRLNGDSCSPTGFKWSYDTHSAAAATASAVVKQGGKDWFFLTSDYTFGHTLEEQTSKVVVDLGGRVLGAARHPMGSSDFGSYLLTAQASGAKIIGLANGGTDTINSVKQGREFGLTAGGDVSFAGLAMFITDIHGIGLEAAQGMLLSTSFYWDRDEKSREFAKKFAAEMGRMPTMVHAGVYSGVRHYLRAVEAAGTDDGPTVAAKMKELPVDDLTIQGARIPQNGRVFHDMYLVRVKKPEESTGPWDYYDVIATIPAKDAFLSFEESGCKL</sequence>
<dbReference type="EMBL" id="SPKJ01000004">
    <property type="protein sequence ID" value="MYZ46556.1"/>
    <property type="molecule type" value="Genomic_DNA"/>
</dbReference>
<evidence type="ECO:0000256" key="4">
    <source>
        <dbReference type="SAM" id="SignalP"/>
    </source>
</evidence>
<keyword evidence="3" id="KW-0813">Transport</keyword>
<dbReference type="InterPro" id="IPR028082">
    <property type="entry name" value="Peripla_BP_I"/>
</dbReference>
<gene>
    <name evidence="6" type="ORF">E4O86_02315</name>
</gene>
<dbReference type="PANTHER" id="PTHR30483">
    <property type="entry name" value="LEUCINE-SPECIFIC-BINDING PROTEIN"/>
    <property type="match status" value="1"/>
</dbReference>
<dbReference type="CDD" id="cd06327">
    <property type="entry name" value="PBP1_SBP-like"/>
    <property type="match status" value="1"/>
</dbReference>
<proteinExistence type="inferred from homology"/>
<keyword evidence="3" id="KW-0029">Amino-acid transport</keyword>
<evidence type="ECO:0000259" key="5">
    <source>
        <dbReference type="Pfam" id="PF13458"/>
    </source>
</evidence>
<name>A0A964T184_9HYPH</name>
<organism evidence="6 7">
    <name type="scientific">Propylenella binzhouense</name>
    <dbReference type="NCBI Taxonomy" id="2555902"/>
    <lineage>
        <taxon>Bacteria</taxon>
        <taxon>Pseudomonadati</taxon>
        <taxon>Pseudomonadota</taxon>
        <taxon>Alphaproteobacteria</taxon>
        <taxon>Hyphomicrobiales</taxon>
        <taxon>Propylenellaceae</taxon>
        <taxon>Propylenella</taxon>
    </lineage>
</organism>
<protein>
    <submittedName>
        <fullName evidence="6">ABC transporter substrate-binding protein</fullName>
    </submittedName>
</protein>